<dbReference type="EMBL" id="LYPB01000092">
    <property type="protein sequence ID" value="OAS13571.1"/>
    <property type="molecule type" value="Genomic_DNA"/>
</dbReference>
<evidence type="ECO:0000313" key="3">
    <source>
        <dbReference type="Proteomes" id="UP000078454"/>
    </source>
</evidence>
<evidence type="ECO:0000259" key="1">
    <source>
        <dbReference type="Pfam" id="PF07833"/>
    </source>
</evidence>
<dbReference type="Proteomes" id="UP000078454">
    <property type="component" value="Unassembled WGS sequence"/>
</dbReference>
<comment type="caution">
    <text evidence="2">The sequence shown here is derived from an EMBL/GenBank/DDBJ whole genome shotgun (WGS) entry which is preliminary data.</text>
</comment>
<dbReference type="SUPFAM" id="SSF55383">
    <property type="entry name" value="Copper amine oxidase, domain N"/>
    <property type="match status" value="1"/>
</dbReference>
<sequence length="285" mass="32379">MKKMPKWSKVTIVGTLMGTCFGAGVYAQDVLQRVDAYLRSDYKVVVNGQAVQLANPPLIYNNSSYLPVKELAGHLGAVVNWEESTKTIYVVPRVNSNQPTEGNEANYTEIILQYPFAQYMDYQGATYSVLMNNTDQTYYRLSDIERMGIRTDGLRKAKEKFTGQIYVSEAELKNVWGNVPPQISYSRFENLVVSGETDPLKLKALKSYVESYRYFVVDKVSYSWNPVIIDKLSEENTYVYLLNNNGHFFKTTIKLTPFTNYSNEISDYLVASTSVEDIEAGKVVK</sequence>
<dbReference type="InterPro" id="IPR036582">
    <property type="entry name" value="Mao_N_sf"/>
</dbReference>
<name>A0A197ZXP1_9BACL</name>
<evidence type="ECO:0000313" key="2">
    <source>
        <dbReference type="EMBL" id="OAS13571.1"/>
    </source>
</evidence>
<reference evidence="2 3" key="1">
    <citation type="submission" date="2016-05" db="EMBL/GenBank/DDBJ databases">
        <title>Paenibacillus sp. 1ZS3-15 nov., isolated from the rhizosphere soil.</title>
        <authorList>
            <person name="Zhang X.X."/>
            <person name="Zhang J."/>
        </authorList>
    </citation>
    <scope>NUCLEOTIDE SEQUENCE [LARGE SCALE GENOMIC DNA]</scope>
    <source>
        <strain evidence="2 3">1ZS3-15</strain>
    </source>
</reference>
<dbReference type="Pfam" id="PF07833">
    <property type="entry name" value="Cu_amine_oxidN1"/>
    <property type="match status" value="1"/>
</dbReference>
<protein>
    <recommendedName>
        <fullName evidence="1">Copper amine oxidase-like N-terminal domain-containing protein</fullName>
    </recommendedName>
</protein>
<keyword evidence="3" id="KW-1185">Reference proteome</keyword>
<proteinExistence type="predicted"/>
<feature type="domain" description="Copper amine oxidase-like N-terminal" evidence="1">
    <location>
        <begin position="42"/>
        <end position="90"/>
    </location>
</feature>
<dbReference type="AlphaFoldDB" id="A0A197ZXP1"/>
<dbReference type="OrthoDB" id="2664348at2"/>
<dbReference type="InterPro" id="IPR012854">
    <property type="entry name" value="Cu_amine_oxidase-like_N"/>
</dbReference>
<gene>
    <name evidence="2" type="ORF">A8708_24240</name>
</gene>
<dbReference type="RefSeq" id="WP_068670568.1">
    <property type="nucleotide sequence ID" value="NZ_LYPB01000092.1"/>
</dbReference>
<accession>A0A197ZXP1</accession>
<organism evidence="2 3">
    <name type="scientific">Paenibacillus oryzisoli</name>
    <dbReference type="NCBI Taxonomy" id="1850517"/>
    <lineage>
        <taxon>Bacteria</taxon>
        <taxon>Bacillati</taxon>
        <taxon>Bacillota</taxon>
        <taxon>Bacilli</taxon>
        <taxon>Bacillales</taxon>
        <taxon>Paenibacillaceae</taxon>
        <taxon>Paenibacillus</taxon>
    </lineage>
</organism>